<dbReference type="PANTHER" id="PTHR43133">
    <property type="entry name" value="RNA POLYMERASE ECF-TYPE SIGMA FACTO"/>
    <property type="match status" value="1"/>
</dbReference>
<dbReference type="GO" id="GO:0016987">
    <property type="term" value="F:sigma factor activity"/>
    <property type="evidence" value="ECO:0007669"/>
    <property type="project" value="UniProtKB-KW"/>
</dbReference>
<dbReference type="InterPro" id="IPR036388">
    <property type="entry name" value="WH-like_DNA-bd_sf"/>
</dbReference>
<dbReference type="CDD" id="cd06171">
    <property type="entry name" value="Sigma70_r4"/>
    <property type="match status" value="1"/>
</dbReference>
<dbReference type="Pfam" id="PF04542">
    <property type="entry name" value="Sigma70_r2"/>
    <property type="match status" value="1"/>
</dbReference>
<dbReference type="Gene3D" id="1.10.1740.10">
    <property type="match status" value="1"/>
</dbReference>
<evidence type="ECO:0000313" key="7">
    <source>
        <dbReference type="EMBL" id="MBB5616780.1"/>
    </source>
</evidence>
<dbReference type="InterPro" id="IPR013325">
    <property type="entry name" value="RNA_pol_sigma_r2"/>
</dbReference>
<evidence type="ECO:0000256" key="1">
    <source>
        <dbReference type="ARBA" id="ARBA00010641"/>
    </source>
</evidence>
<dbReference type="InterPro" id="IPR013249">
    <property type="entry name" value="RNA_pol_sigma70_r4_t2"/>
</dbReference>
<gene>
    <name evidence="7" type="ORF">BJ959_000276</name>
</gene>
<keyword evidence="8" id="KW-1185">Reference proteome</keyword>
<feature type="domain" description="RNA polymerase sigma factor 70 region 4 type 2" evidence="6">
    <location>
        <begin position="130"/>
        <end position="178"/>
    </location>
</feature>
<protein>
    <submittedName>
        <fullName evidence="7">RNA polymerase sigma-70 factor (ECF subfamily)</fullName>
    </submittedName>
</protein>
<dbReference type="InterPro" id="IPR013324">
    <property type="entry name" value="RNA_pol_sigma_r3/r4-like"/>
</dbReference>
<dbReference type="AlphaFoldDB" id="A0A840X333"/>
<dbReference type="Proteomes" id="UP000552883">
    <property type="component" value="Unassembled WGS sequence"/>
</dbReference>
<evidence type="ECO:0000259" key="6">
    <source>
        <dbReference type="Pfam" id="PF08281"/>
    </source>
</evidence>
<evidence type="ECO:0000256" key="2">
    <source>
        <dbReference type="ARBA" id="ARBA00023015"/>
    </source>
</evidence>
<evidence type="ECO:0000256" key="3">
    <source>
        <dbReference type="ARBA" id="ARBA00023082"/>
    </source>
</evidence>
<accession>A0A840X333</accession>
<organism evidence="7 8">
    <name type="scientific">Microcella frigidaquae</name>
    <dbReference type="NCBI Taxonomy" id="424758"/>
    <lineage>
        <taxon>Bacteria</taxon>
        <taxon>Bacillati</taxon>
        <taxon>Actinomycetota</taxon>
        <taxon>Actinomycetes</taxon>
        <taxon>Micrococcales</taxon>
        <taxon>Microbacteriaceae</taxon>
        <taxon>Microcella</taxon>
    </lineage>
</organism>
<dbReference type="InterPro" id="IPR014284">
    <property type="entry name" value="RNA_pol_sigma-70_dom"/>
</dbReference>
<evidence type="ECO:0000256" key="4">
    <source>
        <dbReference type="ARBA" id="ARBA00023163"/>
    </source>
</evidence>
<keyword evidence="3" id="KW-0731">Sigma factor</keyword>
<dbReference type="GO" id="GO:0006352">
    <property type="term" value="P:DNA-templated transcription initiation"/>
    <property type="evidence" value="ECO:0007669"/>
    <property type="project" value="InterPro"/>
</dbReference>
<evidence type="ECO:0000259" key="5">
    <source>
        <dbReference type="Pfam" id="PF04542"/>
    </source>
</evidence>
<keyword evidence="4" id="KW-0804">Transcription</keyword>
<reference evidence="7 8" key="1">
    <citation type="submission" date="2020-08" db="EMBL/GenBank/DDBJ databases">
        <title>Sequencing the genomes of 1000 actinobacteria strains.</title>
        <authorList>
            <person name="Klenk H.-P."/>
        </authorList>
    </citation>
    <scope>NUCLEOTIDE SEQUENCE [LARGE SCALE GENOMIC DNA]</scope>
    <source>
        <strain evidence="7 8">DSM 23889</strain>
    </source>
</reference>
<dbReference type="InterPro" id="IPR007627">
    <property type="entry name" value="RNA_pol_sigma70_r2"/>
</dbReference>
<dbReference type="RefSeq" id="WP_153981054.1">
    <property type="nucleotide sequence ID" value="NZ_BAAANZ010000001.1"/>
</dbReference>
<keyword evidence="2" id="KW-0805">Transcription regulation</keyword>
<dbReference type="NCBIfam" id="TIGR02937">
    <property type="entry name" value="sigma70-ECF"/>
    <property type="match status" value="1"/>
</dbReference>
<evidence type="ECO:0000313" key="8">
    <source>
        <dbReference type="Proteomes" id="UP000552883"/>
    </source>
</evidence>
<dbReference type="EMBL" id="JACHBS010000001">
    <property type="protein sequence ID" value="MBB5616780.1"/>
    <property type="molecule type" value="Genomic_DNA"/>
</dbReference>
<dbReference type="Gene3D" id="1.10.10.10">
    <property type="entry name" value="Winged helix-like DNA-binding domain superfamily/Winged helix DNA-binding domain"/>
    <property type="match status" value="1"/>
</dbReference>
<dbReference type="Pfam" id="PF08281">
    <property type="entry name" value="Sigma70_r4_2"/>
    <property type="match status" value="1"/>
</dbReference>
<dbReference type="OrthoDB" id="3747638at2"/>
<proteinExistence type="inferred from homology"/>
<comment type="similarity">
    <text evidence="1">Belongs to the sigma-70 factor family. ECF subfamily.</text>
</comment>
<dbReference type="SUPFAM" id="SSF88946">
    <property type="entry name" value="Sigma2 domain of RNA polymerase sigma factors"/>
    <property type="match status" value="1"/>
</dbReference>
<feature type="domain" description="RNA polymerase sigma-70 region 2" evidence="5">
    <location>
        <begin position="35"/>
        <end position="102"/>
    </location>
</feature>
<name>A0A840X333_9MICO</name>
<dbReference type="InterPro" id="IPR039425">
    <property type="entry name" value="RNA_pol_sigma-70-like"/>
</dbReference>
<dbReference type="GO" id="GO:0003677">
    <property type="term" value="F:DNA binding"/>
    <property type="evidence" value="ECO:0007669"/>
    <property type="project" value="InterPro"/>
</dbReference>
<dbReference type="PANTHER" id="PTHR43133:SF25">
    <property type="entry name" value="RNA POLYMERASE SIGMA FACTOR RFAY-RELATED"/>
    <property type="match status" value="1"/>
</dbReference>
<comment type="caution">
    <text evidence="7">The sequence shown here is derived from an EMBL/GenBank/DDBJ whole genome shotgun (WGS) entry which is preliminary data.</text>
</comment>
<sequence>MSIPPADSACVERERDDVDWALAQHGVGEAFGRVFDRHRDRVQRHVLRLVPVPADADDAVAITFLEAWRRRTDARLVDGSLLPWLLVTATRVTQNLTRSARRHRALLAKLPPGEPVADHADRHDDGPASAALRELSLADRQVVTLCVLEGLSDREAADVLALPVGTVKSRLSRAKRRLADRLSPPAAPLTRLDEAAHDA</sequence>
<dbReference type="SUPFAM" id="SSF88659">
    <property type="entry name" value="Sigma3 and sigma4 domains of RNA polymerase sigma factors"/>
    <property type="match status" value="1"/>
</dbReference>